<proteinExistence type="predicted"/>
<dbReference type="InterPro" id="IPR020476">
    <property type="entry name" value="Nudix_hydrolase"/>
</dbReference>
<evidence type="ECO:0000259" key="7">
    <source>
        <dbReference type="PROSITE" id="PS51462"/>
    </source>
</evidence>
<dbReference type="Proteomes" id="UP000766570">
    <property type="component" value="Unassembled WGS sequence"/>
</dbReference>
<dbReference type="EMBL" id="JAGIOE010000001">
    <property type="protein sequence ID" value="MBP2376172.1"/>
    <property type="molecule type" value="Genomic_DNA"/>
</dbReference>
<evidence type="ECO:0000313" key="8">
    <source>
        <dbReference type="EMBL" id="MBP2376172.1"/>
    </source>
</evidence>
<protein>
    <submittedName>
        <fullName evidence="8">8-oxo-dGTP pyrophosphatase MutT (NUDIX family)</fullName>
    </submittedName>
</protein>
<keyword evidence="6" id="KW-0464">Manganese</keyword>
<dbReference type="Pfam" id="PF00293">
    <property type="entry name" value="NUDIX"/>
    <property type="match status" value="1"/>
</dbReference>
<reference evidence="8 9" key="1">
    <citation type="submission" date="2021-03" db="EMBL/GenBank/DDBJ databases">
        <title>Sequencing the genomes of 1000 actinobacteria strains.</title>
        <authorList>
            <person name="Klenk H.-P."/>
        </authorList>
    </citation>
    <scope>NUCLEOTIDE SEQUENCE [LARGE SCALE GENOMIC DNA]</scope>
    <source>
        <strain evidence="8 9">DSM 15454</strain>
    </source>
</reference>
<keyword evidence="4" id="KW-0378">Hydrolase</keyword>
<comment type="cofactor">
    <cofactor evidence="2">
        <name>Mg(2+)</name>
        <dbReference type="ChEBI" id="CHEBI:18420"/>
    </cofactor>
</comment>
<dbReference type="CDD" id="cd03426">
    <property type="entry name" value="NUDIX_CoAse_Nudt7"/>
    <property type="match status" value="1"/>
</dbReference>
<gene>
    <name evidence="8" type="ORF">JOF46_004084</name>
</gene>
<sequence length="216" mass="23047">MPRTFDLPGAGYMNGFPAPSVIRTRLADRQRLDLSHLGNLRRAAVAITVMDAGATGPNVVIIKRSTRHGNPGQWALPGGRIDAGETAQHAAVRELREETALRAADAEVLGALDDFETSSGHLVTPFVIWLGSPQPAEPNPDEVQSIHLLPLSRLTGPDIPSWRVDGGGARLLYLPLGDGMRIHAPTGAFLYQFAAVALAGREVRVNGLAQPGFTAR</sequence>
<accession>A0ABS4WIY4</accession>
<dbReference type="PROSITE" id="PS51462">
    <property type="entry name" value="NUDIX"/>
    <property type="match status" value="1"/>
</dbReference>
<comment type="caution">
    <text evidence="8">The sequence shown here is derived from an EMBL/GenBank/DDBJ whole genome shotgun (WGS) entry which is preliminary data.</text>
</comment>
<evidence type="ECO:0000256" key="1">
    <source>
        <dbReference type="ARBA" id="ARBA00001936"/>
    </source>
</evidence>
<dbReference type="InterPro" id="IPR000086">
    <property type="entry name" value="NUDIX_hydrolase_dom"/>
</dbReference>
<dbReference type="InterPro" id="IPR015797">
    <property type="entry name" value="NUDIX_hydrolase-like_dom_sf"/>
</dbReference>
<organism evidence="8 9">
    <name type="scientific">Paeniglutamicibacter psychrophenolicus</name>
    <dbReference type="NCBI Taxonomy" id="257454"/>
    <lineage>
        <taxon>Bacteria</taxon>
        <taxon>Bacillati</taxon>
        <taxon>Actinomycetota</taxon>
        <taxon>Actinomycetes</taxon>
        <taxon>Micrococcales</taxon>
        <taxon>Micrococcaceae</taxon>
        <taxon>Paeniglutamicibacter</taxon>
    </lineage>
</organism>
<comment type="cofactor">
    <cofactor evidence="1">
        <name>Mn(2+)</name>
        <dbReference type="ChEBI" id="CHEBI:29035"/>
    </cofactor>
</comment>
<evidence type="ECO:0000313" key="9">
    <source>
        <dbReference type="Proteomes" id="UP000766570"/>
    </source>
</evidence>
<dbReference type="PANTHER" id="PTHR12992">
    <property type="entry name" value="NUDIX HYDROLASE"/>
    <property type="match status" value="1"/>
</dbReference>
<dbReference type="PRINTS" id="PR00502">
    <property type="entry name" value="NUDIXFAMILY"/>
</dbReference>
<keyword evidence="3" id="KW-0479">Metal-binding</keyword>
<evidence type="ECO:0000256" key="3">
    <source>
        <dbReference type="ARBA" id="ARBA00022723"/>
    </source>
</evidence>
<dbReference type="InterPro" id="IPR045121">
    <property type="entry name" value="CoAse"/>
</dbReference>
<evidence type="ECO:0000256" key="2">
    <source>
        <dbReference type="ARBA" id="ARBA00001946"/>
    </source>
</evidence>
<dbReference type="PANTHER" id="PTHR12992:SF11">
    <property type="entry name" value="MITOCHONDRIAL COENZYME A DIPHOSPHATASE NUDT8"/>
    <property type="match status" value="1"/>
</dbReference>
<evidence type="ECO:0000256" key="4">
    <source>
        <dbReference type="ARBA" id="ARBA00022801"/>
    </source>
</evidence>
<keyword evidence="5" id="KW-0460">Magnesium</keyword>
<dbReference type="SUPFAM" id="SSF55811">
    <property type="entry name" value="Nudix"/>
    <property type="match status" value="1"/>
</dbReference>
<keyword evidence="9" id="KW-1185">Reference proteome</keyword>
<dbReference type="Gene3D" id="3.90.79.10">
    <property type="entry name" value="Nucleoside Triphosphate Pyrophosphohydrolase"/>
    <property type="match status" value="1"/>
</dbReference>
<feature type="domain" description="Nudix hydrolase" evidence="7">
    <location>
        <begin position="40"/>
        <end position="171"/>
    </location>
</feature>
<name>A0ABS4WIY4_9MICC</name>
<evidence type="ECO:0000256" key="6">
    <source>
        <dbReference type="ARBA" id="ARBA00023211"/>
    </source>
</evidence>
<evidence type="ECO:0000256" key="5">
    <source>
        <dbReference type="ARBA" id="ARBA00022842"/>
    </source>
</evidence>